<dbReference type="KEGG" id="bon:A361_20760"/>
<evidence type="ECO:0000313" key="2">
    <source>
        <dbReference type="Proteomes" id="UP000077856"/>
    </source>
</evidence>
<evidence type="ECO:0000313" key="1">
    <source>
        <dbReference type="EMBL" id="AND41489.1"/>
    </source>
</evidence>
<proteinExistence type="predicted"/>
<accession>A0A160MEC1</accession>
<dbReference type="EMBL" id="CP015506">
    <property type="protein sequence ID" value="AND41489.1"/>
    <property type="molecule type" value="Genomic_DNA"/>
</dbReference>
<gene>
    <name evidence="1" type="ORF">A361_20760</name>
</gene>
<name>A0A160MEC1_9BACI</name>
<sequence length="65" mass="7596">MIKKTIHKFMADTPFSIIIQYIMEITFQQSKNILNKKSLMKASEHTLKKLYGGILFDKQGIYELS</sequence>
<dbReference type="Proteomes" id="UP000077856">
    <property type="component" value="Chromosome"/>
</dbReference>
<protein>
    <submittedName>
        <fullName evidence="1">Uncharacterized protein</fullName>
    </submittedName>
</protein>
<dbReference type="AlphaFoldDB" id="A0A160MEC1"/>
<organism evidence="1 2">
    <name type="scientific">Cytobacillus oceanisediminis 2691</name>
    <dbReference type="NCBI Taxonomy" id="1196031"/>
    <lineage>
        <taxon>Bacteria</taxon>
        <taxon>Bacillati</taxon>
        <taxon>Bacillota</taxon>
        <taxon>Bacilli</taxon>
        <taxon>Bacillales</taxon>
        <taxon>Bacillaceae</taxon>
        <taxon>Cytobacillus</taxon>
    </lineage>
</organism>
<reference evidence="1 2" key="1">
    <citation type="submission" date="2016-04" db="EMBL/GenBank/DDBJ databases">
        <title>Complete genome sequence of Bacillus oceanisediminis strain 2691.</title>
        <authorList>
            <person name="Jeong H."/>
            <person name="Kim H.J."/>
            <person name="Lee D.-W."/>
        </authorList>
    </citation>
    <scope>NUCLEOTIDE SEQUENCE [LARGE SCALE GENOMIC DNA]</scope>
    <source>
        <strain evidence="1 2">2691</strain>
    </source>
</reference>